<organism evidence="3 4">
    <name type="scientific">Lasiodiplodia hormozganensis</name>
    <dbReference type="NCBI Taxonomy" id="869390"/>
    <lineage>
        <taxon>Eukaryota</taxon>
        <taxon>Fungi</taxon>
        <taxon>Dikarya</taxon>
        <taxon>Ascomycota</taxon>
        <taxon>Pezizomycotina</taxon>
        <taxon>Dothideomycetes</taxon>
        <taxon>Dothideomycetes incertae sedis</taxon>
        <taxon>Botryosphaeriales</taxon>
        <taxon>Botryosphaeriaceae</taxon>
        <taxon>Lasiodiplodia</taxon>
    </lineage>
</organism>
<feature type="region of interest" description="Disordered" evidence="1">
    <location>
        <begin position="203"/>
        <end position="223"/>
    </location>
</feature>
<dbReference type="InterPro" id="IPR011021">
    <property type="entry name" value="Arrestin-like_N"/>
</dbReference>
<gene>
    <name evidence="3" type="ORF">DIS24_g12340</name>
</gene>
<dbReference type="Pfam" id="PF00339">
    <property type="entry name" value="Arrestin_N"/>
    <property type="match status" value="1"/>
</dbReference>
<reference evidence="3" key="1">
    <citation type="submission" date="2023-06" db="EMBL/GenBank/DDBJ databases">
        <title>Multi-omics analyses reveal the molecular pathogenesis toolkit of Lasiodiplodia hormozganensis, a cross-kingdom pathogen.</title>
        <authorList>
            <person name="Felix C."/>
            <person name="Meneses R."/>
            <person name="Goncalves M.F.M."/>
            <person name="Tilleman L."/>
            <person name="Duarte A.S."/>
            <person name="Jorrin-Novo J.V."/>
            <person name="Van De Peer Y."/>
            <person name="Deforce D."/>
            <person name="Van Nieuwerburgh F."/>
            <person name="Esteves A.C."/>
            <person name="Alves A."/>
        </authorList>
    </citation>
    <scope>NUCLEOTIDE SEQUENCE</scope>
    <source>
        <strain evidence="3">CBS 339.90</strain>
    </source>
</reference>
<evidence type="ECO:0000313" key="3">
    <source>
        <dbReference type="EMBL" id="KAK0609300.1"/>
    </source>
</evidence>
<feature type="compositionally biased region" description="Low complexity" evidence="1">
    <location>
        <begin position="304"/>
        <end position="319"/>
    </location>
</feature>
<sequence>MDIQIVLNPHDQIITTGDIISGRVVLNARRRVTVSTVDVRLKGYIRTSLTAANDPNSETWKPCHVNHEFLSIAKTLLSPASSRKCFWSTSTSFSAGQHGFPFQFRMPATTTYRKDTLGMDGDLMDKLDVKPRTYTERGLPPSFTQPLDEIEIVYCIEATATRPDIFKENLHTTYRFNFRPIEQARDPVPQLTSIKHQHQFDLQRTPTQLTDASSTSTSSPDFTTTAGLYPELAAETAVMAASPTRELASILIDARLPAPAILVRNHDVPLSLTVRKVNAFAGQLYLRSLHVALIGYTTVQKQQRPSSSSSSRSTRSRSPSPSPSGRDEREQGMKTKQREKADTWVIASTCNMRVPIGHPDAPVGARLALPPALWQDRPVPASVAPSFDVLCGGNNSNSGSVAVTRTYELEVTLGLAYEAEEQQRSERGDGEDEDDDDEEEQRPLSRTVWLPLRRKVEVYADFPVGGAGDVSLEKVLADGCDDHAQTEEYVRAPPSYEMATTWPRS</sequence>
<feature type="region of interest" description="Disordered" evidence="1">
    <location>
        <begin position="300"/>
        <end position="342"/>
    </location>
</feature>
<dbReference type="Gene3D" id="2.60.40.640">
    <property type="match status" value="1"/>
</dbReference>
<dbReference type="AlphaFoldDB" id="A0AA39U223"/>
<evidence type="ECO:0000313" key="4">
    <source>
        <dbReference type="Proteomes" id="UP001175001"/>
    </source>
</evidence>
<dbReference type="GO" id="GO:0030674">
    <property type="term" value="F:protein-macromolecule adaptor activity"/>
    <property type="evidence" value="ECO:0007669"/>
    <property type="project" value="TreeGrafter"/>
</dbReference>
<dbReference type="GO" id="GO:0005829">
    <property type="term" value="C:cytosol"/>
    <property type="evidence" value="ECO:0007669"/>
    <property type="project" value="TreeGrafter"/>
</dbReference>
<evidence type="ECO:0000256" key="1">
    <source>
        <dbReference type="SAM" id="MobiDB-lite"/>
    </source>
</evidence>
<dbReference type="PANTHER" id="PTHR11188:SF166">
    <property type="entry name" value="ARRESTIN (OR S-ANTIGEN), N-TERMINAL DOMAIN PROTEIN (AFU_ORTHOLOGUE AFUA_7G02050)"/>
    <property type="match status" value="1"/>
</dbReference>
<dbReference type="GO" id="GO:0070086">
    <property type="term" value="P:ubiquitin-dependent endocytosis"/>
    <property type="evidence" value="ECO:0007669"/>
    <property type="project" value="TreeGrafter"/>
</dbReference>
<dbReference type="InterPro" id="IPR014752">
    <property type="entry name" value="Arrestin-like_C"/>
</dbReference>
<name>A0AA39U223_9PEZI</name>
<keyword evidence="4" id="KW-1185">Reference proteome</keyword>
<dbReference type="CDD" id="cd22952">
    <property type="entry name" value="ART10-like"/>
    <property type="match status" value="1"/>
</dbReference>
<dbReference type="Proteomes" id="UP001175001">
    <property type="component" value="Unassembled WGS sequence"/>
</dbReference>
<feature type="compositionally biased region" description="Acidic residues" evidence="1">
    <location>
        <begin position="429"/>
        <end position="440"/>
    </location>
</feature>
<feature type="region of interest" description="Disordered" evidence="1">
    <location>
        <begin position="417"/>
        <end position="445"/>
    </location>
</feature>
<evidence type="ECO:0000259" key="2">
    <source>
        <dbReference type="Pfam" id="PF00339"/>
    </source>
</evidence>
<dbReference type="InterPro" id="IPR050357">
    <property type="entry name" value="Arrestin_domain-protein"/>
</dbReference>
<dbReference type="SUPFAM" id="SSF81296">
    <property type="entry name" value="E set domains"/>
    <property type="match status" value="1"/>
</dbReference>
<feature type="compositionally biased region" description="Low complexity" evidence="1">
    <location>
        <begin position="210"/>
        <end position="223"/>
    </location>
</feature>
<proteinExistence type="predicted"/>
<accession>A0AA39U223</accession>
<dbReference type="InterPro" id="IPR014756">
    <property type="entry name" value="Ig_E-set"/>
</dbReference>
<feature type="compositionally biased region" description="Basic and acidic residues" evidence="1">
    <location>
        <begin position="325"/>
        <end position="342"/>
    </location>
</feature>
<dbReference type="EMBL" id="JAUJDW010000252">
    <property type="protein sequence ID" value="KAK0609300.1"/>
    <property type="molecule type" value="Genomic_DNA"/>
</dbReference>
<feature type="domain" description="Arrestin-like N-terminal" evidence="2">
    <location>
        <begin position="4"/>
        <end position="108"/>
    </location>
</feature>
<comment type="caution">
    <text evidence="3">The sequence shown here is derived from an EMBL/GenBank/DDBJ whole genome shotgun (WGS) entry which is preliminary data.</text>
</comment>
<dbReference type="PANTHER" id="PTHR11188">
    <property type="entry name" value="ARRESTIN DOMAIN CONTAINING PROTEIN"/>
    <property type="match status" value="1"/>
</dbReference>
<dbReference type="GO" id="GO:0031625">
    <property type="term" value="F:ubiquitin protein ligase binding"/>
    <property type="evidence" value="ECO:0007669"/>
    <property type="project" value="TreeGrafter"/>
</dbReference>
<protein>
    <recommendedName>
        <fullName evidence="2">Arrestin-like N-terminal domain-containing protein</fullName>
    </recommendedName>
</protein>
<dbReference type="GO" id="GO:0005886">
    <property type="term" value="C:plasma membrane"/>
    <property type="evidence" value="ECO:0007669"/>
    <property type="project" value="TreeGrafter"/>
</dbReference>